<evidence type="ECO:0000313" key="2">
    <source>
        <dbReference type="EMBL" id="KKK55201.1"/>
    </source>
</evidence>
<protein>
    <submittedName>
        <fullName evidence="2">Uncharacterized protein</fullName>
    </submittedName>
</protein>
<dbReference type="AlphaFoldDB" id="A0A0F8Z530"/>
<feature type="transmembrane region" description="Helical" evidence="1">
    <location>
        <begin position="37"/>
        <end position="55"/>
    </location>
</feature>
<keyword evidence="1" id="KW-0812">Transmembrane</keyword>
<feature type="transmembrane region" description="Helical" evidence="1">
    <location>
        <begin position="6"/>
        <end position="25"/>
    </location>
</feature>
<comment type="caution">
    <text evidence="2">The sequence shown here is derived from an EMBL/GenBank/DDBJ whole genome shotgun (WGS) entry which is preliminary data.</text>
</comment>
<name>A0A0F8Z530_9ZZZZ</name>
<keyword evidence="1" id="KW-1133">Transmembrane helix</keyword>
<accession>A0A0F8Z530</accession>
<evidence type="ECO:0000256" key="1">
    <source>
        <dbReference type="SAM" id="Phobius"/>
    </source>
</evidence>
<reference evidence="2" key="1">
    <citation type="journal article" date="2015" name="Nature">
        <title>Complex archaea that bridge the gap between prokaryotes and eukaryotes.</title>
        <authorList>
            <person name="Spang A."/>
            <person name="Saw J.H."/>
            <person name="Jorgensen S.L."/>
            <person name="Zaremba-Niedzwiedzka K."/>
            <person name="Martijn J."/>
            <person name="Lind A.E."/>
            <person name="van Eijk R."/>
            <person name="Schleper C."/>
            <person name="Guy L."/>
            <person name="Ettema T.J."/>
        </authorList>
    </citation>
    <scope>NUCLEOTIDE SEQUENCE</scope>
</reference>
<keyword evidence="1" id="KW-0472">Membrane</keyword>
<gene>
    <name evidence="2" type="ORF">LCGC14_3076960</name>
</gene>
<sequence length="56" mass="6493">MNMVAISWLLIIGGVILLVDAWTSLQFVRDKRWFCQAVRLERLMFALILIIVGVFL</sequence>
<proteinExistence type="predicted"/>
<dbReference type="EMBL" id="LAZR01065611">
    <property type="protein sequence ID" value="KKK55201.1"/>
    <property type="molecule type" value="Genomic_DNA"/>
</dbReference>
<organism evidence="2">
    <name type="scientific">marine sediment metagenome</name>
    <dbReference type="NCBI Taxonomy" id="412755"/>
    <lineage>
        <taxon>unclassified sequences</taxon>
        <taxon>metagenomes</taxon>
        <taxon>ecological metagenomes</taxon>
    </lineage>
</organism>